<name>A0A4R6YHQ3_9GAMM</name>
<comment type="caution">
    <text evidence="2">The sequence shown here is derived from an EMBL/GenBank/DDBJ whole genome shotgun (WGS) entry which is preliminary data.</text>
</comment>
<feature type="transmembrane region" description="Helical" evidence="1">
    <location>
        <begin position="226"/>
        <end position="245"/>
    </location>
</feature>
<keyword evidence="3" id="KW-1185">Reference proteome</keyword>
<organism evidence="2 3">
    <name type="scientific">Tahibacter aquaticus</name>
    <dbReference type="NCBI Taxonomy" id="520092"/>
    <lineage>
        <taxon>Bacteria</taxon>
        <taxon>Pseudomonadati</taxon>
        <taxon>Pseudomonadota</taxon>
        <taxon>Gammaproteobacteria</taxon>
        <taxon>Lysobacterales</taxon>
        <taxon>Rhodanobacteraceae</taxon>
        <taxon>Tahibacter</taxon>
    </lineage>
</organism>
<feature type="transmembrane region" description="Helical" evidence="1">
    <location>
        <begin position="174"/>
        <end position="194"/>
    </location>
</feature>
<sequence>MKASLILAAHEWRRLRVQAWPWLLLAGVVAVLAWLFLSRLDTFLSLQDSTGNSLNLGASAQVAAPVLGWLAILLLLLVPLLGSRSIAGERRAHSLNLLLAAGIGDGAIVLGKWLGLLGWLLLLIALTALMPASLIGTTPLDFGRLAANLLALGLLASALAAIAVYASSVTTQPILAAALALLINLVLCTVDLGARAAKVEFGFINWLALPSHFGPLSEGVVASVDLVWFGLVTALFLALATRQVASLRSAD</sequence>
<proteinExistence type="predicted"/>
<dbReference type="Proteomes" id="UP000295293">
    <property type="component" value="Unassembled WGS sequence"/>
</dbReference>
<dbReference type="AlphaFoldDB" id="A0A4R6YHQ3"/>
<dbReference type="GO" id="GO:0005886">
    <property type="term" value="C:plasma membrane"/>
    <property type="evidence" value="ECO:0007669"/>
    <property type="project" value="UniProtKB-SubCell"/>
</dbReference>
<evidence type="ECO:0000313" key="3">
    <source>
        <dbReference type="Proteomes" id="UP000295293"/>
    </source>
</evidence>
<evidence type="ECO:0000313" key="2">
    <source>
        <dbReference type="EMBL" id="TDR36268.1"/>
    </source>
</evidence>
<dbReference type="OrthoDB" id="9794512at2"/>
<evidence type="ECO:0000256" key="1">
    <source>
        <dbReference type="SAM" id="Phobius"/>
    </source>
</evidence>
<dbReference type="Pfam" id="PF12679">
    <property type="entry name" value="ABC2_membrane_2"/>
    <property type="match status" value="1"/>
</dbReference>
<feature type="transmembrane region" description="Helical" evidence="1">
    <location>
        <begin position="20"/>
        <end position="38"/>
    </location>
</feature>
<reference evidence="2 3" key="1">
    <citation type="submission" date="2019-03" db="EMBL/GenBank/DDBJ databases">
        <title>Genomic Encyclopedia of Type Strains, Phase IV (KMG-IV): sequencing the most valuable type-strain genomes for metagenomic binning, comparative biology and taxonomic classification.</title>
        <authorList>
            <person name="Goeker M."/>
        </authorList>
    </citation>
    <scope>NUCLEOTIDE SEQUENCE [LARGE SCALE GENOMIC DNA]</scope>
    <source>
        <strain evidence="2 3">DSM 21667</strain>
    </source>
</reference>
<dbReference type="EMBL" id="SNZH01000031">
    <property type="protein sequence ID" value="TDR36268.1"/>
    <property type="molecule type" value="Genomic_DNA"/>
</dbReference>
<protein>
    <submittedName>
        <fullName evidence="2">ABC-2 type transport system permease protein</fullName>
    </submittedName>
</protein>
<feature type="transmembrane region" description="Helical" evidence="1">
    <location>
        <begin position="116"/>
        <end position="137"/>
    </location>
</feature>
<feature type="transmembrane region" description="Helical" evidence="1">
    <location>
        <begin position="58"/>
        <end position="81"/>
    </location>
</feature>
<keyword evidence="1" id="KW-1133">Transmembrane helix</keyword>
<dbReference type="PANTHER" id="PTHR43471">
    <property type="entry name" value="ABC TRANSPORTER PERMEASE"/>
    <property type="match status" value="1"/>
</dbReference>
<gene>
    <name evidence="2" type="ORF">DFR29_13112</name>
</gene>
<accession>A0A4R6YHQ3</accession>
<keyword evidence="1" id="KW-0472">Membrane</keyword>
<dbReference type="RefSeq" id="WP_133821929.1">
    <property type="nucleotide sequence ID" value="NZ_SNZH01000031.1"/>
</dbReference>
<dbReference type="GO" id="GO:0140359">
    <property type="term" value="F:ABC-type transporter activity"/>
    <property type="evidence" value="ECO:0007669"/>
    <property type="project" value="InterPro"/>
</dbReference>
<feature type="transmembrane region" description="Helical" evidence="1">
    <location>
        <begin position="149"/>
        <end position="168"/>
    </location>
</feature>
<keyword evidence="1" id="KW-0812">Transmembrane</keyword>